<evidence type="ECO:0000256" key="4">
    <source>
        <dbReference type="ARBA" id="ARBA00022449"/>
    </source>
</evidence>
<evidence type="ECO:0000256" key="11">
    <source>
        <dbReference type="ARBA" id="ARBA00023201"/>
    </source>
</evidence>
<feature type="domain" description="Thioredoxin" evidence="13">
    <location>
        <begin position="439"/>
        <end position="620"/>
    </location>
</feature>
<proteinExistence type="inferred from homology"/>
<dbReference type="InterPro" id="IPR012336">
    <property type="entry name" value="Thioredoxin-like_fold"/>
</dbReference>
<comment type="caution">
    <text evidence="14">The sequence shown here is derived from an EMBL/GenBank/DDBJ whole genome shotgun (WGS) entry which is preliminary data.</text>
</comment>
<dbReference type="EMBL" id="JBGOSP010000001">
    <property type="protein sequence ID" value="MFA3834904.1"/>
    <property type="molecule type" value="Genomic_DNA"/>
</dbReference>
<evidence type="ECO:0000256" key="8">
    <source>
        <dbReference type="ARBA" id="ARBA00023053"/>
    </source>
</evidence>
<name>A0ABV4SBG3_9ACTN</name>
<organism evidence="14 15">
    <name type="scientific">Streptomyces aureus</name>
    <dbReference type="NCBI Taxonomy" id="193461"/>
    <lineage>
        <taxon>Bacteria</taxon>
        <taxon>Bacillati</taxon>
        <taxon>Actinomycetota</taxon>
        <taxon>Actinomycetes</taxon>
        <taxon>Kitasatosporales</taxon>
        <taxon>Streptomycetaceae</taxon>
        <taxon>Streptomyces</taxon>
    </lineage>
</organism>
<keyword evidence="11 12" id="KW-0739">Sodium transport</keyword>
<keyword evidence="7 12" id="KW-1133">Transmembrane helix</keyword>
<dbReference type="InterPro" id="IPR023171">
    <property type="entry name" value="Na/H_antiporter_dom_sf"/>
</dbReference>
<evidence type="ECO:0000256" key="2">
    <source>
        <dbReference type="ARBA" id="ARBA00007006"/>
    </source>
</evidence>
<dbReference type="PANTHER" id="PTHR30341">
    <property type="entry name" value="SODIUM ION/PROTON ANTIPORTER NHAA-RELATED"/>
    <property type="match status" value="1"/>
</dbReference>
<gene>
    <name evidence="12 14" type="primary">nhaA</name>
    <name evidence="14" type="ORF">ACEG43_01690</name>
</gene>
<keyword evidence="6 12" id="KW-0812">Transmembrane</keyword>
<reference evidence="14 15" key="1">
    <citation type="submission" date="2024-08" db="EMBL/GenBank/DDBJ databases">
        <title>Genome sequence of Streptomyces aureus CACIA-1.46HGO.</title>
        <authorList>
            <person name="Evangelista-Martinez Z."/>
        </authorList>
    </citation>
    <scope>NUCLEOTIDE SEQUENCE [LARGE SCALE GENOMIC DNA]</scope>
    <source>
        <strain evidence="14 15">CACIA-1.46HGO</strain>
    </source>
</reference>
<feature type="transmembrane region" description="Helical" evidence="12">
    <location>
        <begin position="410"/>
        <end position="431"/>
    </location>
</feature>
<dbReference type="InterPro" id="IPR013766">
    <property type="entry name" value="Thioredoxin_domain"/>
</dbReference>
<keyword evidence="8 12" id="KW-0915">Sodium</keyword>
<keyword evidence="15" id="KW-1185">Reference proteome</keyword>
<dbReference type="Proteomes" id="UP001571476">
    <property type="component" value="Unassembled WGS sequence"/>
</dbReference>
<evidence type="ECO:0000256" key="7">
    <source>
        <dbReference type="ARBA" id="ARBA00022989"/>
    </source>
</evidence>
<keyword evidence="10 12" id="KW-0472">Membrane</keyword>
<dbReference type="RefSeq" id="WP_372561236.1">
    <property type="nucleotide sequence ID" value="NZ_JBGOSP010000001.1"/>
</dbReference>
<feature type="transmembrane region" description="Helical" evidence="12">
    <location>
        <begin position="305"/>
        <end position="324"/>
    </location>
</feature>
<evidence type="ECO:0000256" key="9">
    <source>
        <dbReference type="ARBA" id="ARBA00023065"/>
    </source>
</evidence>
<feature type="transmembrane region" description="Helical" evidence="12">
    <location>
        <begin position="220"/>
        <end position="236"/>
    </location>
</feature>
<dbReference type="PANTHER" id="PTHR30341:SF0">
    <property type="entry name" value="NA(+)_H(+) ANTIPORTER NHAA"/>
    <property type="match status" value="1"/>
</dbReference>
<dbReference type="SUPFAM" id="SSF52833">
    <property type="entry name" value="Thioredoxin-like"/>
    <property type="match status" value="1"/>
</dbReference>
<dbReference type="HAMAP" id="MF_01844">
    <property type="entry name" value="NhaA"/>
    <property type="match status" value="1"/>
</dbReference>
<feature type="transmembrane region" description="Helical" evidence="12">
    <location>
        <begin position="110"/>
        <end position="131"/>
    </location>
</feature>
<dbReference type="InterPro" id="IPR004670">
    <property type="entry name" value="NhaA"/>
</dbReference>
<keyword evidence="5 12" id="KW-1003">Cell membrane</keyword>
<keyword evidence="4 12" id="KW-0050">Antiport</keyword>
<dbReference type="Gene3D" id="1.20.1530.10">
    <property type="entry name" value="Na+/H+ antiporter like domain"/>
    <property type="match status" value="1"/>
</dbReference>
<evidence type="ECO:0000259" key="13">
    <source>
        <dbReference type="PROSITE" id="PS51352"/>
    </source>
</evidence>
<evidence type="ECO:0000256" key="5">
    <source>
        <dbReference type="ARBA" id="ARBA00022475"/>
    </source>
</evidence>
<comment type="similarity">
    <text evidence="2">In the N-terminal section; belongs to the NhaA Na(+)/H(+) (TC 2.A.33) antiporter family.</text>
</comment>
<feature type="transmembrane region" description="Helical" evidence="12">
    <location>
        <begin position="196"/>
        <end position="213"/>
    </location>
</feature>
<evidence type="ECO:0000256" key="1">
    <source>
        <dbReference type="ARBA" id="ARBA00004429"/>
    </source>
</evidence>
<dbReference type="Pfam" id="PF13462">
    <property type="entry name" value="Thioredoxin_4"/>
    <property type="match status" value="1"/>
</dbReference>
<protein>
    <recommendedName>
        <fullName evidence="12">Na(+)/H(+) antiporter NhaA</fullName>
    </recommendedName>
    <alternativeName>
        <fullName evidence="12">Sodium/proton antiporter NhaA</fullName>
    </alternativeName>
</protein>
<dbReference type="PROSITE" id="PS51352">
    <property type="entry name" value="THIOREDOXIN_2"/>
    <property type="match status" value="1"/>
</dbReference>
<feature type="transmembrane region" description="Helical" evidence="12">
    <location>
        <begin position="242"/>
        <end position="262"/>
    </location>
</feature>
<sequence length="633" mass="67854">MPPMSSGFDGQTTSGEELRTPLRDFLRTETGSASVLLVAALAALAWVNIGPGTYEEFWGTHFSVRIGSAGVSLDLREWVNSGLMAFFFFVVGLEARREFDMGELRERRRVTLPLVAGLSGMVVPVAVYLAINAGHSTAHGWGAAMSTDTAFALGMLALLGNRLPGGLRIFILTVAVVDDFVALIIIAVAYSGDIDVPALLVALGLFGLILLVRATGTRRGWVYVLLAGAVWVALLESGVDPVVIGLAMGLLTFAYPASRTALERASGLFRLFREQPTPELERSVRRGLASALSPNERLQRLYHPWTSYVIVPLFALANAGIELSGGELARAFASPITLGILCGYVLGKPLGIVGAAWLTTRLSRGRLRPSVGWGATTAGGTIAGVGFTVALLIATLAFDGGQLAEAKIGILSAVVGAFLMTWLVSWVIGILPRPTRMRALLGTAEGIVDLAVPVDPDRDHVRGPRHAPVTVVEYGDFECPYCGQAEPVVRELLAGFGDIRYVWRHLPLHDVHPHAQLAAEAAEAAGEQGAYWEMHDLLFTHQDALRATDLLRYAGELGLDTDRFHKHLRAHSGGGRVAEDLESADLSSVSGTPTFFVNGRRHHGAYDIEGLSASVRAAKERAVLAGRRGLRRQ</sequence>
<feature type="transmembrane region" description="Helical" evidence="12">
    <location>
        <begin position="31"/>
        <end position="49"/>
    </location>
</feature>
<comment type="catalytic activity">
    <reaction evidence="12">
        <text>Na(+)(in) + 2 H(+)(out) = Na(+)(out) + 2 H(+)(in)</text>
        <dbReference type="Rhea" id="RHEA:29251"/>
        <dbReference type="ChEBI" id="CHEBI:15378"/>
        <dbReference type="ChEBI" id="CHEBI:29101"/>
    </reaction>
</comment>
<feature type="transmembrane region" description="Helical" evidence="12">
    <location>
        <begin position="143"/>
        <end position="160"/>
    </location>
</feature>
<comment type="function">
    <text evidence="12">Na(+)/H(+) antiporter that extrudes sodium in exchange for external protons.</text>
</comment>
<feature type="transmembrane region" description="Helical" evidence="12">
    <location>
        <begin position="336"/>
        <end position="359"/>
    </location>
</feature>
<evidence type="ECO:0000313" key="15">
    <source>
        <dbReference type="Proteomes" id="UP001571476"/>
    </source>
</evidence>
<keyword evidence="9 12" id="KW-0406">Ion transport</keyword>
<feature type="transmembrane region" description="Helical" evidence="12">
    <location>
        <begin position="167"/>
        <end position="190"/>
    </location>
</feature>
<feature type="transmembrane region" description="Helical" evidence="12">
    <location>
        <begin position="78"/>
        <end position="95"/>
    </location>
</feature>
<evidence type="ECO:0000256" key="3">
    <source>
        <dbReference type="ARBA" id="ARBA00022448"/>
    </source>
</evidence>
<keyword evidence="3 12" id="KW-0813">Transport</keyword>
<dbReference type="Gene3D" id="3.40.30.10">
    <property type="entry name" value="Glutaredoxin"/>
    <property type="match status" value="1"/>
</dbReference>
<dbReference type="NCBIfam" id="TIGR00773">
    <property type="entry name" value="NhaA"/>
    <property type="match status" value="1"/>
</dbReference>
<evidence type="ECO:0000256" key="6">
    <source>
        <dbReference type="ARBA" id="ARBA00022692"/>
    </source>
</evidence>
<comment type="subcellular location">
    <subcellularLocation>
        <location evidence="1">Cell inner membrane</location>
        <topology evidence="1">Multi-pass membrane protein</topology>
    </subcellularLocation>
    <subcellularLocation>
        <location evidence="12">Cell membrane</location>
        <topology evidence="12">Multi-pass membrane protein</topology>
    </subcellularLocation>
</comment>
<evidence type="ECO:0000313" key="14">
    <source>
        <dbReference type="EMBL" id="MFA3834904.1"/>
    </source>
</evidence>
<evidence type="ECO:0000256" key="10">
    <source>
        <dbReference type="ARBA" id="ARBA00023136"/>
    </source>
</evidence>
<feature type="transmembrane region" description="Helical" evidence="12">
    <location>
        <begin position="371"/>
        <end position="398"/>
    </location>
</feature>
<dbReference type="Pfam" id="PF06965">
    <property type="entry name" value="Na_H_antiport_1"/>
    <property type="match status" value="1"/>
</dbReference>
<evidence type="ECO:0000256" key="12">
    <source>
        <dbReference type="HAMAP-Rule" id="MF_01844"/>
    </source>
</evidence>
<dbReference type="InterPro" id="IPR036249">
    <property type="entry name" value="Thioredoxin-like_sf"/>
</dbReference>
<comment type="similarity">
    <text evidence="12">Belongs to the NhaA Na(+)/H(+) (TC 2.A.33) antiporter family.</text>
</comment>
<accession>A0ABV4SBG3</accession>